<evidence type="ECO:0000313" key="2">
    <source>
        <dbReference type="EMBL" id="CAK0833212.1"/>
    </source>
</evidence>
<dbReference type="SMART" id="SM00332">
    <property type="entry name" value="PP2Cc"/>
    <property type="match status" value="1"/>
</dbReference>
<dbReference type="SUPFAM" id="SSF81606">
    <property type="entry name" value="PP2C-like"/>
    <property type="match status" value="1"/>
</dbReference>
<proteinExistence type="predicted"/>
<dbReference type="PANTHER" id="PTHR13832">
    <property type="entry name" value="PROTEIN PHOSPHATASE 2C"/>
    <property type="match status" value="1"/>
</dbReference>
<name>A0ABN9SN08_9DINO</name>
<gene>
    <name evidence="2" type="ORF">PCOR1329_LOCUS30981</name>
</gene>
<dbReference type="PROSITE" id="PS51746">
    <property type="entry name" value="PPM_2"/>
    <property type="match status" value="1"/>
</dbReference>
<dbReference type="Pfam" id="PF00481">
    <property type="entry name" value="PP2C"/>
    <property type="match status" value="1"/>
</dbReference>
<keyword evidence="3" id="KW-1185">Reference proteome</keyword>
<reference evidence="2" key="1">
    <citation type="submission" date="2023-10" db="EMBL/GenBank/DDBJ databases">
        <authorList>
            <person name="Chen Y."/>
            <person name="Shah S."/>
            <person name="Dougan E. K."/>
            <person name="Thang M."/>
            <person name="Chan C."/>
        </authorList>
    </citation>
    <scope>NUCLEOTIDE SEQUENCE [LARGE SCALE GENOMIC DNA]</scope>
</reference>
<dbReference type="Gene3D" id="3.60.40.10">
    <property type="entry name" value="PPM-type phosphatase domain"/>
    <property type="match status" value="1"/>
</dbReference>
<dbReference type="PANTHER" id="PTHR13832:SF840">
    <property type="entry name" value="PROTEIN PHOSPHATASE 2C 60-RELATED"/>
    <property type="match status" value="1"/>
</dbReference>
<comment type="caution">
    <text evidence="2">The sequence shown here is derived from an EMBL/GenBank/DDBJ whole genome shotgun (WGS) entry which is preliminary data.</text>
</comment>
<dbReference type="InterPro" id="IPR015655">
    <property type="entry name" value="PP2C"/>
</dbReference>
<dbReference type="InterPro" id="IPR036457">
    <property type="entry name" value="PPM-type-like_dom_sf"/>
</dbReference>
<accession>A0ABN9SN08</accession>
<dbReference type="EMBL" id="CAUYUJ010012080">
    <property type="protein sequence ID" value="CAK0833212.1"/>
    <property type="molecule type" value="Genomic_DNA"/>
</dbReference>
<sequence length="394" mass="41961">MPMFSLVAWAGSQGSGEVTSLAPGVEGEFQLDLLVAALSWTSQGRRGAAKVVRLAAPMESEAPLVLQVAVRRNGEQEKREVDREMEEVELEEMEEMEASKDAEPAAAKGSRGQGLPEVCQGLQKFGDSEFVGADTTNSLVNAFHRMDELLVSPDSQQELVALSNGASTVWGQRQVQPENVGCTAVVCCVRPDTYIVANAGDSRAVLCRRGKAIDLSEDHKPNLPTERSRIEKAGGFITEKDVGLPSPVYRVNGDLTCSRAIGDLRHKRNTSAAPQDQVVISTPDVRVVRREPGDEFAVLACDGIWDVLSSQQVIDLLRPQVAAIREGKMRASAVVEGLLDYCLTPDPAKTRGIGSDNMTVVLVTFLGGGQHAPEGGAPAPGSSLCSPGLGSLCT</sequence>
<protein>
    <recommendedName>
        <fullName evidence="1">PPM-type phosphatase domain-containing protein</fullName>
    </recommendedName>
</protein>
<organism evidence="2 3">
    <name type="scientific">Prorocentrum cordatum</name>
    <dbReference type="NCBI Taxonomy" id="2364126"/>
    <lineage>
        <taxon>Eukaryota</taxon>
        <taxon>Sar</taxon>
        <taxon>Alveolata</taxon>
        <taxon>Dinophyceae</taxon>
        <taxon>Prorocentrales</taxon>
        <taxon>Prorocentraceae</taxon>
        <taxon>Prorocentrum</taxon>
    </lineage>
</organism>
<dbReference type="CDD" id="cd00143">
    <property type="entry name" value="PP2Cc"/>
    <property type="match status" value="1"/>
</dbReference>
<dbReference type="Proteomes" id="UP001189429">
    <property type="component" value="Unassembled WGS sequence"/>
</dbReference>
<evidence type="ECO:0000259" key="1">
    <source>
        <dbReference type="PROSITE" id="PS51746"/>
    </source>
</evidence>
<dbReference type="InterPro" id="IPR001932">
    <property type="entry name" value="PPM-type_phosphatase-like_dom"/>
</dbReference>
<feature type="domain" description="PPM-type phosphatase" evidence="1">
    <location>
        <begin position="104"/>
        <end position="365"/>
    </location>
</feature>
<evidence type="ECO:0000313" key="3">
    <source>
        <dbReference type="Proteomes" id="UP001189429"/>
    </source>
</evidence>